<keyword evidence="9" id="KW-0460">Magnesium</keyword>
<comment type="cofactor">
    <cofactor evidence="12 13 14">
        <name>Zn(2+)</name>
        <dbReference type="ChEBI" id="CHEBI:29105"/>
    </cofactor>
    <text evidence="12 13 14">Binds 1 zinc ion per monomer.</text>
</comment>
<comment type="subunit">
    <text evidence="12">Monomer. Interacts with DnaB.</text>
</comment>
<comment type="similarity">
    <text evidence="12 13">Belongs to the DnaG primase family.</text>
</comment>
<dbReference type="InterPro" id="IPR013264">
    <property type="entry name" value="DNAG_N"/>
</dbReference>
<sequence length="596" mass="67668">MEGNMIYDDFVERVRSESDIVAAISEYVALKKKGNRYWGCCPFHSEKTPSFSVLPEKGFFYCFGCHAGGNVFKFISMIENLSYFDAIKFQANKLNIPLPQREKTEQEVIREREIAKLYKVHEMARDFFHACLTKTKYGIQAKTYFLQRGINEKIIADFKLGFAPQSWSKLSEAFQKRGISDELLIESGLAAERSSGGVYDRFRNRVIIPICDERSRVVGFGGRVLDDSQPKYLNSSETLIFNKRRLLFGLDQAAKSIKESGFVIVVEGYMDAITAHNSGIKNVVASLGTAFTLEQCKKILRYAPEIRFAYDSDSAGQNATIRALSIIRGSGANVRIISIPDGKDPDEYIRKHGSAQFRKLIQDALPLVEYQMKRAFSEHDYSTLEGKVAVVEKLTPILAEMNNAVELNAYITRISQVIGVDEGAIRSEIHKSSGLARTRMVKPLNSSMRTIAKKVDNAVIQAGRHVINTVWMDTSILPYLDAQLRVNEFQTDMHREIIQFLSDSYKNKKTINDLTASSHLSEKANAELSHCLLDELESEDRLQLLDDCIKTIHLAYLRKLYEEHRLKADELERMGDEGFVQELAESQRIKNEIDKI</sequence>
<dbReference type="GO" id="GO:0006269">
    <property type="term" value="P:DNA replication, synthesis of primer"/>
    <property type="evidence" value="ECO:0007669"/>
    <property type="project" value="UniProtKB-UniRule"/>
</dbReference>
<dbReference type="FunFam" id="3.40.1360.10:FF:000002">
    <property type="entry name" value="DNA primase"/>
    <property type="match status" value="1"/>
</dbReference>
<keyword evidence="4 12" id="KW-0548">Nucleotidyltransferase</keyword>
<keyword evidence="11 12" id="KW-0804">Transcription</keyword>
<keyword evidence="5 12" id="KW-0235">DNA replication</keyword>
<dbReference type="InterPro" id="IPR037068">
    <property type="entry name" value="DNA_primase_core_N_sf"/>
</dbReference>
<dbReference type="InterPro" id="IPR006295">
    <property type="entry name" value="DNA_primase_DnaG"/>
</dbReference>
<dbReference type="RefSeq" id="WP_091832076.1">
    <property type="nucleotide sequence ID" value="NZ_FNZK01000012.1"/>
</dbReference>
<feature type="zinc finger region" description="CHC2-type" evidence="12 14">
    <location>
        <begin position="41"/>
        <end position="65"/>
    </location>
</feature>
<dbReference type="PROSITE" id="PS50880">
    <property type="entry name" value="TOPRIM"/>
    <property type="match status" value="1"/>
</dbReference>
<dbReference type="HAMAP" id="MF_00974">
    <property type="entry name" value="DNA_primase_DnaG"/>
    <property type="match status" value="1"/>
</dbReference>
<dbReference type="CDD" id="cd03364">
    <property type="entry name" value="TOPRIM_DnaG_primases"/>
    <property type="match status" value="1"/>
</dbReference>
<evidence type="ECO:0000256" key="4">
    <source>
        <dbReference type="ARBA" id="ARBA00022695"/>
    </source>
</evidence>
<evidence type="ECO:0000256" key="1">
    <source>
        <dbReference type="ARBA" id="ARBA00022478"/>
    </source>
</evidence>
<evidence type="ECO:0000256" key="11">
    <source>
        <dbReference type="ARBA" id="ARBA00023163"/>
    </source>
</evidence>
<dbReference type="InterPro" id="IPR006171">
    <property type="entry name" value="TOPRIM_dom"/>
</dbReference>
<dbReference type="SMART" id="SM00493">
    <property type="entry name" value="TOPRIM"/>
    <property type="match status" value="1"/>
</dbReference>
<dbReference type="InterPro" id="IPR019475">
    <property type="entry name" value="DNA_primase_DnaB-bd"/>
</dbReference>
<evidence type="ECO:0000256" key="6">
    <source>
        <dbReference type="ARBA" id="ARBA00022723"/>
    </source>
</evidence>
<dbReference type="AlphaFoldDB" id="A0A1H7AIQ1"/>
<dbReference type="GO" id="GO:0005737">
    <property type="term" value="C:cytoplasm"/>
    <property type="evidence" value="ECO:0007669"/>
    <property type="project" value="TreeGrafter"/>
</dbReference>
<proteinExistence type="inferred from homology"/>
<comment type="function">
    <text evidence="12 13">RNA polymerase that catalyzes the synthesis of short RNA molecules used as primers for DNA polymerase during DNA replication.</text>
</comment>
<keyword evidence="17" id="KW-1185">Reference proteome</keyword>
<gene>
    <name evidence="12" type="primary">dnaG</name>
    <name evidence="16" type="ORF">SAMN05660742_1123</name>
</gene>
<dbReference type="GO" id="GO:0000428">
    <property type="term" value="C:DNA-directed RNA polymerase complex"/>
    <property type="evidence" value="ECO:0007669"/>
    <property type="project" value="UniProtKB-KW"/>
</dbReference>
<dbReference type="EMBL" id="FNZK01000012">
    <property type="protein sequence ID" value="SEJ61952.1"/>
    <property type="molecule type" value="Genomic_DNA"/>
</dbReference>
<dbReference type="Pfam" id="PF10410">
    <property type="entry name" value="DnaB_bind"/>
    <property type="match status" value="1"/>
</dbReference>
<evidence type="ECO:0000256" key="8">
    <source>
        <dbReference type="ARBA" id="ARBA00022833"/>
    </source>
</evidence>
<accession>A0A1H7AIQ1</accession>
<dbReference type="GO" id="GO:0003899">
    <property type="term" value="F:DNA-directed RNA polymerase activity"/>
    <property type="evidence" value="ECO:0007669"/>
    <property type="project" value="UniProtKB-UniRule"/>
</dbReference>
<evidence type="ECO:0000256" key="14">
    <source>
        <dbReference type="PIRSR" id="PIRSR002811-1"/>
    </source>
</evidence>
<keyword evidence="7 12" id="KW-0863">Zinc-finger</keyword>
<evidence type="ECO:0000256" key="5">
    <source>
        <dbReference type="ARBA" id="ARBA00022705"/>
    </source>
</evidence>
<keyword evidence="3 12" id="KW-0808">Transferase</keyword>
<dbReference type="Gene3D" id="1.10.860.10">
    <property type="entry name" value="DNAb Helicase, Chain A"/>
    <property type="match status" value="1"/>
</dbReference>
<evidence type="ECO:0000256" key="3">
    <source>
        <dbReference type="ARBA" id="ARBA00022679"/>
    </source>
</evidence>
<dbReference type="Pfam" id="PF13155">
    <property type="entry name" value="Toprim_2"/>
    <property type="match status" value="1"/>
</dbReference>
<dbReference type="Pfam" id="PF01807">
    <property type="entry name" value="Zn_ribbon_DnaG"/>
    <property type="match status" value="1"/>
</dbReference>
<dbReference type="EC" id="2.7.7.101" evidence="12"/>
<dbReference type="SUPFAM" id="SSF56731">
    <property type="entry name" value="DNA primase core"/>
    <property type="match status" value="1"/>
</dbReference>
<dbReference type="InterPro" id="IPR034151">
    <property type="entry name" value="TOPRIM_DnaG_bac"/>
</dbReference>
<reference evidence="16 17" key="1">
    <citation type="submission" date="2016-10" db="EMBL/GenBank/DDBJ databases">
        <authorList>
            <person name="de Groot N.N."/>
        </authorList>
    </citation>
    <scope>NUCLEOTIDE SEQUENCE [LARGE SCALE GENOMIC DNA]</scope>
    <source>
        <strain evidence="16 17">DSM 2179</strain>
    </source>
</reference>
<dbReference type="InterPro" id="IPR030846">
    <property type="entry name" value="DnaG_bac"/>
</dbReference>
<dbReference type="FunFam" id="3.90.980.10:FF:000001">
    <property type="entry name" value="DNA primase"/>
    <property type="match status" value="1"/>
</dbReference>
<evidence type="ECO:0000313" key="17">
    <source>
        <dbReference type="Proteomes" id="UP000199662"/>
    </source>
</evidence>
<dbReference type="Gene3D" id="3.40.1360.10">
    <property type="match status" value="1"/>
</dbReference>
<dbReference type="GO" id="GO:0008270">
    <property type="term" value="F:zinc ion binding"/>
    <property type="evidence" value="ECO:0007669"/>
    <property type="project" value="UniProtKB-UniRule"/>
</dbReference>
<dbReference type="Pfam" id="PF08275">
    <property type="entry name" value="DNAG_N"/>
    <property type="match status" value="1"/>
</dbReference>
<dbReference type="STRING" id="84035.SAMN05660742_1123"/>
<dbReference type="Gene3D" id="3.90.980.10">
    <property type="entry name" value="DNA primase, catalytic core, N-terminal domain"/>
    <property type="match status" value="1"/>
</dbReference>
<comment type="domain">
    <text evidence="12">Contains an N-terminal zinc-binding domain, a central core domain that contains the primase activity, and a C-terminal DnaB-binding domain.</text>
</comment>
<evidence type="ECO:0000256" key="10">
    <source>
        <dbReference type="ARBA" id="ARBA00023125"/>
    </source>
</evidence>
<dbReference type="NCBIfam" id="TIGR01391">
    <property type="entry name" value="dnaG"/>
    <property type="match status" value="1"/>
</dbReference>
<dbReference type="SUPFAM" id="SSF57783">
    <property type="entry name" value="Zinc beta-ribbon"/>
    <property type="match status" value="1"/>
</dbReference>
<keyword evidence="1 12" id="KW-0240">DNA-directed RNA polymerase</keyword>
<dbReference type="InterPro" id="IPR036977">
    <property type="entry name" value="DNA_primase_Znf_CHC2"/>
</dbReference>
<evidence type="ECO:0000313" key="16">
    <source>
        <dbReference type="EMBL" id="SEJ61952.1"/>
    </source>
</evidence>
<dbReference type="Proteomes" id="UP000199662">
    <property type="component" value="Unassembled WGS sequence"/>
</dbReference>
<dbReference type="InterPro" id="IPR016136">
    <property type="entry name" value="DNA_helicase_N/primase_C"/>
</dbReference>
<keyword evidence="8 12" id="KW-0862">Zinc</keyword>
<keyword evidence="2 12" id="KW-0639">Primosome</keyword>
<keyword evidence="10 12" id="KW-0238">DNA-binding</keyword>
<dbReference type="PIRSF" id="PIRSF002811">
    <property type="entry name" value="DnaG"/>
    <property type="match status" value="1"/>
</dbReference>
<evidence type="ECO:0000256" key="12">
    <source>
        <dbReference type="HAMAP-Rule" id="MF_00974"/>
    </source>
</evidence>
<keyword evidence="6 12" id="KW-0479">Metal-binding</keyword>
<name>A0A1H7AIQ1_9FIRM</name>
<dbReference type="InterPro" id="IPR050219">
    <property type="entry name" value="DnaG_primase"/>
</dbReference>
<comment type="catalytic activity">
    <reaction evidence="12">
        <text>ssDNA + n NTP = ssDNA/pppN(pN)n-1 hybrid + (n-1) diphosphate.</text>
        <dbReference type="EC" id="2.7.7.101"/>
    </reaction>
</comment>
<evidence type="ECO:0000256" key="7">
    <source>
        <dbReference type="ARBA" id="ARBA00022771"/>
    </source>
</evidence>
<feature type="domain" description="Toprim" evidence="15">
    <location>
        <begin position="261"/>
        <end position="342"/>
    </location>
</feature>
<dbReference type="FunFam" id="3.90.580.10:FF:000001">
    <property type="entry name" value="DNA primase"/>
    <property type="match status" value="1"/>
</dbReference>
<evidence type="ECO:0000256" key="13">
    <source>
        <dbReference type="PIRNR" id="PIRNR002811"/>
    </source>
</evidence>
<evidence type="ECO:0000259" key="15">
    <source>
        <dbReference type="PROSITE" id="PS50880"/>
    </source>
</evidence>
<dbReference type="InterPro" id="IPR002694">
    <property type="entry name" value="Znf_CHC2"/>
</dbReference>
<protein>
    <recommendedName>
        <fullName evidence="12 13">DNA primase</fullName>
        <ecNumber evidence="12">2.7.7.101</ecNumber>
    </recommendedName>
</protein>
<organism evidence="16 17">
    <name type="scientific">Propionispira arboris</name>
    <dbReference type="NCBI Taxonomy" id="84035"/>
    <lineage>
        <taxon>Bacteria</taxon>
        <taxon>Bacillati</taxon>
        <taxon>Bacillota</taxon>
        <taxon>Negativicutes</taxon>
        <taxon>Selenomonadales</taxon>
        <taxon>Selenomonadaceae</taxon>
        <taxon>Propionispira</taxon>
    </lineage>
</organism>
<dbReference type="GO" id="GO:0003677">
    <property type="term" value="F:DNA binding"/>
    <property type="evidence" value="ECO:0007669"/>
    <property type="project" value="UniProtKB-KW"/>
</dbReference>
<evidence type="ECO:0000256" key="9">
    <source>
        <dbReference type="ARBA" id="ARBA00022842"/>
    </source>
</evidence>
<dbReference type="GO" id="GO:1990077">
    <property type="term" value="C:primosome complex"/>
    <property type="evidence" value="ECO:0007669"/>
    <property type="project" value="UniProtKB-KW"/>
</dbReference>
<dbReference type="PANTHER" id="PTHR30313">
    <property type="entry name" value="DNA PRIMASE"/>
    <property type="match status" value="1"/>
</dbReference>
<evidence type="ECO:0000256" key="2">
    <source>
        <dbReference type="ARBA" id="ARBA00022515"/>
    </source>
</evidence>
<dbReference type="PANTHER" id="PTHR30313:SF2">
    <property type="entry name" value="DNA PRIMASE"/>
    <property type="match status" value="1"/>
</dbReference>
<dbReference type="SMART" id="SM00400">
    <property type="entry name" value="ZnF_CHCC"/>
    <property type="match status" value="1"/>
</dbReference>
<dbReference type="Gene3D" id="3.90.580.10">
    <property type="entry name" value="Zinc finger, CHC2-type domain"/>
    <property type="match status" value="1"/>
</dbReference>